<accession>A0A9P3LMF6</accession>
<comment type="caution">
    <text evidence="1">The sequence shown here is derived from an EMBL/GenBank/DDBJ whole genome shotgun (WGS) entry which is preliminary data.</text>
</comment>
<organism evidence="1 2">
    <name type="scientific">Phanerochaete sordida</name>
    <dbReference type="NCBI Taxonomy" id="48140"/>
    <lineage>
        <taxon>Eukaryota</taxon>
        <taxon>Fungi</taxon>
        <taxon>Dikarya</taxon>
        <taxon>Basidiomycota</taxon>
        <taxon>Agaricomycotina</taxon>
        <taxon>Agaricomycetes</taxon>
        <taxon>Polyporales</taxon>
        <taxon>Phanerochaetaceae</taxon>
        <taxon>Phanerochaete</taxon>
    </lineage>
</organism>
<gene>
    <name evidence="1" type="ORF">PsYK624_166630</name>
</gene>
<proteinExistence type="predicted"/>
<sequence length="404" mass="44262">MKKTHEDAHELATLCSLRTASSETLRLDAASKDGPAEDITYDEGKRLSLRDRQRLAASRLAGQWEPGRQVDTPCEVLLELTRTDEYGLEMKKMAMRLLQKEMQFGQGKSAIARSLIALPAEDIQEFFTRWTREDGTRCDSSFRVALRATSQPPAAFWCTLITAMADAHTTLDRPRALALLAPFNLPPLALLFPEAPDTSPAELALAYVRATYDDRLPQARAADANPPEADRALEVFATYFSALHDPAPLATLLDAVAADLDARAPTRGRAADCKALLAVVPNLAGVVAAPHGTTPLLNAHPASPHLLCALRLAAWSPVARRGLVARGVVRAVERLYDAEEAEAVSTISQHIMLALCYALLGALGECYDAARSTLMEELREEVVGYSRAMSRRFFAPEVWEMRDD</sequence>
<dbReference type="EMBL" id="BPQB01000148">
    <property type="protein sequence ID" value="GJF00376.1"/>
    <property type="molecule type" value="Genomic_DNA"/>
</dbReference>
<dbReference type="Proteomes" id="UP000703269">
    <property type="component" value="Unassembled WGS sequence"/>
</dbReference>
<evidence type="ECO:0000313" key="2">
    <source>
        <dbReference type="Proteomes" id="UP000703269"/>
    </source>
</evidence>
<reference evidence="1 2" key="1">
    <citation type="submission" date="2021-08" db="EMBL/GenBank/DDBJ databases">
        <title>Draft Genome Sequence of Phanerochaete sordida strain YK-624.</title>
        <authorList>
            <person name="Mori T."/>
            <person name="Dohra H."/>
            <person name="Suzuki T."/>
            <person name="Kawagishi H."/>
            <person name="Hirai H."/>
        </authorList>
    </citation>
    <scope>NUCLEOTIDE SEQUENCE [LARGE SCALE GENOMIC DNA]</scope>
    <source>
        <strain evidence="1 2">YK-624</strain>
    </source>
</reference>
<protein>
    <submittedName>
        <fullName evidence="1">Uncharacterized protein</fullName>
    </submittedName>
</protein>
<evidence type="ECO:0000313" key="1">
    <source>
        <dbReference type="EMBL" id="GJF00376.1"/>
    </source>
</evidence>
<keyword evidence="2" id="KW-1185">Reference proteome</keyword>
<name>A0A9P3LMF6_9APHY</name>
<dbReference type="OrthoDB" id="10558158at2759"/>
<dbReference type="AlphaFoldDB" id="A0A9P3LMF6"/>